<dbReference type="Proteomes" id="UP001204814">
    <property type="component" value="Unassembled WGS sequence"/>
</dbReference>
<dbReference type="InterPro" id="IPR010572">
    <property type="entry name" value="Tail_dom"/>
</dbReference>
<proteinExistence type="predicted"/>
<gene>
    <name evidence="2" type="ORF">NE542_00655</name>
</gene>
<dbReference type="EMBL" id="JANGBO010000001">
    <property type="protein sequence ID" value="MCQ5060353.1"/>
    <property type="molecule type" value="Genomic_DNA"/>
</dbReference>
<dbReference type="RefSeq" id="WP_227351874.1">
    <property type="nucleotide sequence ID" value="NZ_JAJDKX010000003.1"/>
</dbReference>
<name>A0AAP2UCS2_9FIRM</name>
<dbReference type="Pfam" id="PF06605">
    <property type="entry name" value="Prophage_tail"/>
    <property type="match status" value="1"/>
</dbReference>
<protein>
    <submittedName>
        <fullName evidence="2">Phage tail protein</fullName>
    </submittedName>
</protein>
<evidence type="ECO:0000313" key="2">
    <source>
        <dbReference type="EMBL" id="MCQ5060353.1"/>
    </source>
</evidence>
<feature type="domain" description="Tail spike" evidence="1">
    <location>
        <begin position="100"/>
        <end position="369"/>
    </location>
</feature>
<dbReference type="AlphaFoldDB" id="A0AAP2UCS2"/>
<evidence type="ECO:0000313" key="3">
    <source>
        <dbReference type="Proteomes" id="UP001204814"/>
    </source>
</evidence>
<comment type="caution">
    <text evidence="2">The sequence shown here is derived from an EMBL/GenBank/DDBJ whole genome shotgun (WGS) entry which is preliminary data.</text>
</comment>
<accession>A0AAP2UCS2</accession>
<sequence length="583" mass="66558">MEYIRIAVLSAYDEVCAFLDNSIEKAMHYWDDELHTYLKGAAYTYSFKTFTDHEDAQFLTVGNKISFLYKDKGYYLNIVDVDRDEIYTTVTAYGLSLELTNEETGSYKASGAMSFEQYITAFNFEKPFEIGINEVSDKRITNEWEGTDTILARLFSLANVFDTELEFVTELDKDYSLKRIVMNVYREHDDNHQGIGSDKTKQGTIKYGNDIKGISKKSDITELYTAIRPTGNNDLTLADLDKSEFDANGNLEYSSPKGTIEILAPQARDRFPSTLMADINGRYICKVWTYDTDNVNTLYGQALAQLKKNCIPQVSYTVDGYIDADIGDTFVIEDSEYKPTLYLKARITEQQISFVNKDNCKTTFDNFEELESQVNSSLLNEMKDLIAQNKIYDANIISNNGILFKNDDDQTILTALIKNNGVDITSKFEIIWYAQDGEILSKEKELLVKSSDFIDKKTYYFDGYINNSVKATCEVTCINLRDGKDAIVLHVSSSNGTSFKNSDISTTFTVSIIVGDKRIENSNDMYNIFGKNARIIWKVKRMNEDEFKELLSTDERISDNGFILTITTRDVYIKSTFTCDFDY</sequence>
<evidence type="ECO:0000259" key="1">
    <source>
        <dbReference type="Pfam" id="PF06605"/>
    </source>
</evidence>
<organism evidence="2 3">
    <name type="scientific">Faecalibacillus intestinalis</name>
    <dbReference type="NCBI Taxonomy" id="1982626"/>
    <lineage>
        <taxon>Bacteria</taxon>
        <taxon>Bacillati</taxon>
        <taxon>Bacillota</taxon>
        <taxon>Erysipelotrichia</taxon>
        <taxon>Erysipelotrichales</taxon>
        <taxon>Coprobacillaceae</taxon>
        <taxon>Faecalibacillus</taxon>
    </lineage>
</organism>
<reference evidence="2" key="1">
    <citation type="submission" date="2022-06" db="EMBL/GenBank/DDBJ databases">
        <title>Isolation of gut microbiota from human fecal samples.</title>
        <authorList>
            <person name="Pamer E.G."/>
            <person name="Barat B."/>
            <person name="Waligurski E."/>
            <person name="Medina S."/>
            <person name="Paddock L."/>
            <person name="Mostad J."/>
        </authorList>
    </citation>
    <scope>NUCLEOTIDE SEQUENCE</scope>
    <source>
        <strain evidence="2">DFI.6.24</strain>
    </source>
</reference>